<accession>A0A9D1EQA4</accession>
<gene>
    <name evidence="3" type="ORF">IAB44_00800</name>
</gene>
<dbReference type="AlphaFoldDB" id="A0A9D1EQA4"/>
<reference evidence="3" key="2">
    <citation type="journal article" date="2021" name="PeerJ">
        <title>Extensive microbial diversity within the chicken gut microbiome revealed by metagenomics and culture.</title>
        <authorList>
            <person name="Gilroy R."/>
            <person name="Ravi A."/>
            <person name="Getino M."/>
            <person name="Pursley I."/>
            <person name="Horton D.L."/>
            <person name="Alikhan N.F."/>
            <person name="Baker D."/>
            <person name="Gharbi K."/>
            <person name="Hall N."/>
            <person name="Watson M."/>
            <person name="Adriaenssens E.M."/>
            <person name="Foster-Nyarko E."/>
            <person name="Jarju S."/>
            <person name="Secka A."/>
            <person name="Antonio M."/>
            <person name="Oren A."/>
            <person name="Chaudhuri R.R."/>
            <person name="La Ragione R."/>
            <person name="Hildebrand F."/>
            <person name="Pallen M.J."/>
        </authorList>
    </citation>
    <scope>NUCLEOTIDE SEQUENCE</scope>
    <source>
        <strain evidence="3">CHK190-19873</strain>
    </source>
</reference>
<dbReference type="CDD" id="cd07197">
    <property type="entry name" value="nitrilase"/>
    <property type="match status" value="1"/>
</dbReference>
<organism evidence="3 4">
    <name type="scientific">Candidatus Limivivens intestinipullorum</name>
    <dbReference type="NCBI Taxonomy" id="2840858"/>
    <lineage>
        <taxon>Bacteria</taxon>
        <taxon>Bacillati</taxon>
        <taxon>Bacillota</taxon>
        <taxon>Clostridia</taxon>
        <taxon>Lachnospirales</taxon>
        <taxon>Lachnospiraceae</taxon>
        <taxon>Lachnospiraceae incertae sedis</taxon>
        <taxon>Candidatus Limivivens</taxon>
    </lineage>
</organism>
<reference evidence="3" key="1">
    <citation type="submission" date="2020-10" db="EMBL/GenBank/DDBJ databases">
        <authorList>
            <person name="Gilroy R."/>
        </authorList>
    </citation>
    <scope>NUCLEOTIDE SEQUENCE</scope>
    <source>
        <strain evidence="3">CHK190-19873</strain>
    </source>
</reference>
<dbReference type="InterPro" id="IPR003010">
    <property type="entry name" value="C-N_Hydrolase"/>
</dbReference>
<protein>
    <submittedName>
        <fullName evidence="3">Carbon-nitrogen hydrolase family protein</fullName>
    </submittedName>
</protein>
<evidence type="ECO:0000259" key="2">
    <source>
        <dbReference type="PROSITE" id="PS50263"/>
    </source>
</evidence>
<evidence type="ECO:0000313" key="3">
    <source>
        <dbReference type="EMBL" id="HIS30082.1"/>
    </source>
</evidence>
<dbReference type="PANTHER" id="PTHR43674:SF2">
    <property type="entry name" value="BETA-UREIDOPROPIONASE"/>
    <property type="match status" value="1"/>
</dbReference>
<feature type="domain" description="CN hydrolase" evidence="2">
    <location>
        <begin position="1"/>
        <end position="245"/>
    </location>
</feature>
<dbReference type="Pfam" id="PF00795">
    <property type="entry name" value="CN_hydrolase"/>
    <property type="match status" value="1"/>
</dbReference>
<name>A0A9D1EQA4_9FIRM</name>
<dbReference type="EMBL" id="DVIQ01000004">
    <property type="protein sequence ID" value="HIS30082.1"/>
    <property type="molecule type" value="Genomic_DNA"/>
</dbReference>
<dbReference type="InterPro" id="IPR036526">
    <property type="entry name" value="C-N_Hydrolase_sf"/>
</dbReference>
<dbReference type="Proteomes" id="UP000823935">
    <property type="component" value="Unassembled WGS sequence"/>
</dbReference>
<dbReference type="GO" id="GO:0050126">
    <property type="term" value="F:N-carbamoylputrescine amidase activity"/>
    <property type="evidence" value="ECO:0007669"/>
    <property type="project" value="TreeGrafter"/>
</dbReference>
<dbReference type="GO" id="GO:0033388">
    <property type="term" value="P:putrescine biosynthetic process from arginine"/>
    <property type="evidence" value="ECO:0007669"/>
    <property type="project" value="TreeGrafter"/>
</dbReference>
<sequence length="245" mass="27211">MKIALASAPTADKDIQKNLTYIAQAAEQCRGNADLIVFGEAVLQGFNCLTWEYEKDRKTAVSQTDAPIAQIRRIAKENHMAISFGYIEKSGDLLYSSQLVIDSFGTILFNYRRVSAGWKFSWLTDSRYREGEHFGSFSYMGRKFSIGLCGDLWTEGKPEEMRGENADIVLWPVNCNFEPEEWNSTVKYEYAVQAALCGDKVLYVNPFCVNPDAEDCSTGGAAYFKKGVIASELPAGGSGILLVEI</sequence>
<proteinExistence type="predicted"/>
<dbReference type="InterPro" id="IPR050345">
    <property type="entry name" value="Aliph_Amidase/BUP"/>
</dbReference>
<evidence type="ECO:0000313" key="4">
    <source>
        <dbReference type="Proteomes" id="UP000823935"/>
    </source>
</evidence>
<dbReference type="Gene3D" id="3.60.110.10">
    <property type="entry name" value="Carbon-nitrogen hydrolase"/>
    <property type="match status" value="1"/>
</dbReference>
<dbReference type="SUPFAM" id="SSF56317">
    <property type="entry name" value="Carbon-nitrogen hydrolase"/>
    <property type="match status" value="1"/>
</dbReference>
<keyword evidence="1 3" id="KW-0378">Hydrolase</keyword>
<evidence type="ECO:0000256" key="1">
    <source>
        <dbReference type="ARBA" id="ARBA00022801"/>
    </source>
</evidence>
<dbReference type="PANTHER" id="PTHR43674">
    <property type="entry name" value="NITRILASE C965.09-RELATED"/>
    <property type="match status" value="1"/>
</dbReference>
<comment type="caution">
    <text evidence="3">The sequence shown here is derived from an EMBL/GenBank/DDBJ whole genome shotgun (WGS) entry which is preliminary data.</text>
</comment>
<dbReference type="PROSITE" id="PS50263">
    <property type="entry name" value="CN_HYDROLASE"/>
    <property type="match status" value="1"/>
</dbReference>